<dbReference type="Pfam" id="PF24883">
    <property type="entry name" value="NPHP3_N"/>
    <property type="match status" value="1"/>
</dbReference>
<dbReference type="SUPFAM" id="SSF48452">
    <property type="entry name" value="TPR-like"/>
    <property type="match status" value="1"/>
</dbReference>
<dbReference type="Proteomes" id="UP001251528">
    <property type="component" value="Unassembled WGS sequence"/>
</dbReference>
<dbReference type="EMBL" id="JASWJB010000064">
    <property type="protein sequence ID" value="KAK2603415.1"/>
    <property type="molecule type" value="Genomic_DNA"/>
</dbReference>
<keyword evidence="5" id="KW-1185">Reference proteome</keyword>
<feature type="compositionally biased region" description="Basic and acidic residues" evidence="2">
    <location>
        <begin position="879"/>
        <end position="888"/>
    </location>
</feature>
<dbReference type="AlphaFoldDB" id="A0AAJ0FVH9"/>
<dbReference type="Gene3D" id="1.25.40.10">
    <property type="entry name" value="Tetratricopeptide repeat domain"/>
    <property type="match status" value="1"/>
</dbReference>
<reference evidence="4" key="1">
    <citation type="submission" date="2023-06" db="EMBL/GenBank/DDBJ databases">
        <title>Conoideocrella luteorostrata (Hypocreales: Clavicipitaceae), a potential biocontrol fungus for elongate hemlock scale in United States Christmas tree production areas.</title>
        <authorList>
            <person name="Barrett H."/>
            <person name="Lovett B."/>
            <person name="Macias A.M."/>
            <person name="Stajich J.E."/>
            <person name="Kasson M.T."/>
        </authorList>
    </citation>
    <scope>NUCLEOTIDE SEQUENCE</scope>
    <source>
        <strain evidence="4">ARSEF 14590</strain>
    </source>
</reference>
<organism evidence="4 5">
    <name type="scientific">Conoideocrella luteorostrata</name>
    <dbReference type="NCBI Taxonomy" id="1105319"/>
    <lineage>
        <taxon>Eukaryota</taxon>
        <taxon>Fungi</taxon>
        <taxon>Dikarya</taxon>
        <taxon>Ascomycota</taxon>
        <taxon>Pezizomycotina</taxon>
        <taxon>Sordariomycetes</taxon>
        <taxon>Hypocreomycetidae</taxon>
        <taxon>Hypocreales</taxon>
        <taxon>Clavicipitaceae</taxon>
        <taxon>Conoideocrella</taxon>
    </lineage>
</organism>
<feature type="region of interest" description="Disordered" evidence="2">
    <location>
        <begin position="879"/>
        <end position="902"/>
    </location>
</feature>
<proteinExistence type="predicted"/>
<sequence>MGCGKSHQSRRIFDHLNQHPAMVIYHAFQAEASAKERCPMGIQASILSRLLDPGSKAKAQRSAFADLTVLYSQHKETLGEVSAGSAWTSCANLLKDRGSFILVVDALDGCVFGQDTVSEAEKLMQGLHSLLAATNGKAIIFSRPGIEYDIAIAFDSRRYEIHMTPEDTRAEHDEFCERLSANLHNLPDELRLRVTEKAKASFEGSFLWTRLLFEDMRTKCGVKDFEKSFREFPSTCLDYYCKEWRTQMESLDPISKDYCRGILLAILGAQRQLSKEEITGALEIFPNSAPRVLSQFCRPLVVVEDGFLHLVHPIVRDLLGSDKSVQSHGVSLAKDEPDVELAWRCLECLMNGKYAELDRIGRRLRKNFASSGLTEDGVGFTDEPCDSFYDYAAKYWDVHLSRVLSPGSSLIDLVAKFLGSLQFSHWAEYSYKGGEDLQAVRSANIRLTKWSSGLADDTKSRLNLDQFFETPYQKLNQEYSESSRDKVLQWLPLIRLGLFFFDVGKISKMDKIRSTVADGLSDLLGPRHPLALKARSEAAYASLYGGDIPRARQTYIEVAEDQRAVDPDSKQGDLFFTLVYQGLAEHLLNSNRMALETLSAALNGFMNTAGPESNGYLIAQLRCAQVDASAGHVRQSVEQMEHIRRVRERQHGVDDSFAVTTRIYSGNLYRILGEQESALDNLEHALKFRRQFKPISFLVTAEPAIILAIAYRDFGKNVEAENLVDELLRDADLEDKDRFVLLCQVTHMKSLLLFDRAEVDEAIELLRALLIRTDREQENRPLLWARLDLAVMLRYRDCEGDEGAANSIFQGIVAEVGRGDPGGDEPDTPRVLKLAEMAVQLFRNDSLEEASAFLRSEELWWVREADLWLHLGAPAADTREMKPPRELGDESPSEVGWAHIPS</sequence>
<evidence type="ECO:0000313" key="5">
    <source>
        <dbReference type="Proteomes" id="UP001251528"/>
    </source>
</evidence>
<evidence type="ECO:0000259" key="3">
    <source>
        <dbReference type="Pfam" id="PF24883"/>
    </source>
</evidence>
<dbReference type="PANTHER" id="PTHR10039">
    <property type="entry name" value="AMELOGENIN"/>
    <property type="match status" value="1"/>
</dbReference>
<name>A0AAJ0FVH9_9HYPO</name>
<dbReference type="PANTHER" id="PTHR10039:SF14">
    <property type="entry name" value="NACHT DOMAIN-CONTAINING PROTEIN"/>
    <property type="match status" value="1"/>
</dbReference>
<dbReference type="InterPro" id="IPR056884">
    <property type="entry name" value="NPHP3-like_N"/>
</dbReference>
<evidence type="ECO:0000256" key="2">
    <source>
        <dbReference type="SAM" id="MobiDB-lite"/>
    </source>
</evidence>
<evidence type="ECO:0000256" key="1">
    <source>
        <dbReference type="ARBA" id="ARBA00022737"/>
    </source>
</evidence>
<accession>A0AAJ0FVH9</accession>
<evidence type="ECO:0000313" key="4">
    <source>
        <dbReference type="EMBL" id="KAK2603415.1"/>
    </source>
</evidence>
<feature type="domain" description="Nephrocystin 3-like N-terminal" evidence="3">
    <location>
        <begin position="2"/>
        <end position="143"/>
    </location>
</feature>
<comment type="caution">
    <text evidence="4">The sequence shown here is derived from an EMBL/GenBank/DDBJ whole genome shotgun (WGS) entry which is preliminary data.</text>
</comment>
<protein>
    <recommendedName>
        <fullName evidence="3">Nephrocystin 3-like N-terminal domain-containing protein</fullName>
    </recommendedName>
</protein>
<dbReference type="InterPro" id="IPR011990">
    <property type="entry name" value="TPR-like_helical_dom_sf"/>
</dbReference>
<gene>
    <name evidence="4" type="ORF">QQS21_004365</name>
</gene>
<keyword evidence="1" id="KW-0677">Repeat</keyword>